<feature type="signal peptide" evidence="1">
    <location>
        <begin position="1"/>
        <end position="22"/>
    </location>
</feature>
<evidence type="ECO:0000313" key="2">
    <source>
        <dbReference type="EMBL" id="KNC68045.1"/>
    </source>
</evidence>
<evidence type="ECO:0008006" key="4">
    <source>
        <dbReference type="Google" id="ProtNLM"/>
    </source>
</evidence>
<name>A0A0L0EUH5_9GAMM</name>
<organism evidence="2 3">
    <name type="scientific">Pseudoalteromonas rubra</name>
    <dbReference type="NCBI Taxonomy" id="43658"/>
    <lineage>
        <taxon>Bacteria</taxon>
        <taxon>Pseudomonadati</taxon>
        <taxon>Pseudomonadota</taxon>
        <taxon>Gammaproteobacteria</taxon>
        <taxon>Alteromonadales</taxon>
        <taxon>Pseudoalteromonadaceae</taxon>
        <taxon>Pseudoalteromonas</taxon>
    </lineage>
</organism>
<dbReference type="AlphaFoldDB" id="A0A0L0EUH5"/>
<dbReference type="PATRIC" id="fig|43658.6.peg.1788"/>
<dbReference type="EMBL" id="LFZX01000038">
    <property type="protein sequence ID" value="KNC68045.1"/>
    <property type="molecule type" value="Genomic_DNA"/>
</dbReference>
<dbReference type="Proteomes" id="UP000036850">
    <property type="component" value="Unassembled WGS sequence"/>
</dbReference>
<keyword evidence="1" id="KW-0732">Signal</keyword>
<accession>A0A0L0EUH5</accession>
<dbReference type="OrthoDB" id="6307530at2"/>
<evidence type="ECO:0000313" key="3">
    <source>
        <dbReference type="Proteomes" id="UP000036850"/>
    </source>
</evidence>
<proteinExistence type="predicted"/>
<feature type="chain" id="PRO_5005538389" description="Lipoprotein" evidence="1">
    <location>
        <begin position="23"/>
        <end position="149"/>
    </location>
</feature>
<protein>
    <recommendedName>
        <fullName evidence="4">Lipoprotein</fullName>
    </recommendedName>
</protein>
<comment type="caution">
    <text evidence="2">The sequence shown here is derived from an EMBL/GenBank/DDBJ whole genome shotgun (WGS) entry which is preliminary data.</text>
</comment>
<sequence>MKSVLLSALCLLLVAGCSSTHTQQGVDLTKEGSFITISTDSEKNNRILTGLDKRIVITSLNDKSLFRVGWDSHYPDVVHVKDGVQTIEVRFNYKNSYANGCVWVDAKFGENYIIKQAMDGYSIIFWVENTQTGEKVGGICGSEPTSKNS</sequence>
<reference evidence="3" key="1">
    <citation type="submission" date="2015-07" db="EMBL/GenBank/DDBJ databases">
        <title>Draft genome sequence of a Pseudoalteromonas rubra strain, OCN096, isolated from Kaneohe Bay, Oahu, Hawaii.</title>
        <authorList>
            <person name="Beurmann S."/>
            <person name="Ushijima B."/>
            <person name="Belcaid M."/>
            <person name="Callahan S.M."/>
            <person name="Aeby G.S."/>
        </authorList>
    </citation>
    <scope>NUCLEOTIDE SEQUENCE [LARGE SCALE GENOMIC DNA]</scope>
    <source>
        <strain evidence="3">OCN096</strain>
    </source>
</reference>
<evidence type="ECO:0000256" key="1">
    <source>
        <dbReference type="SAM" id="SignalP"/>
    </source>
</evidence>
<dbReference type="PROSITE" id="PS51257">
    <property type="entry name" value="PROKAR_LIPOPROTEIN"/>
    <property type="match status" value="1"/>
</dbReference>
<gene>
    <name evidence="2" type="ORF">AC626_07235</name>
</gene>